<reference evidence="2" key="1">
    <citation type="journal article" date="2021" name="Nat. Commun.">
        <title>Genetic determinants of endophytism in the Arabidopsis root mycobiome.</title>
        <authorList>
            <person name="Mesny F."/>
            <person name="Miyauchi S."/>
            <person name="Thiergart T."/>
            <person name="Pickel B."/>
            <person name="Atanasova L."/>
            <person name="Karlsson M."/>
            <person name="Huettel B."/>
            <person name="Barry K.W."/>
            <person name="Haridas S."/>
            <person name="Chen C."/>
            <person name="Bauer D."/>
            <person name="Andreopoulos W."/>
            <person name="Pangilinan J."/>
            <person name="LaButti K."/>
            <person name="Riley R."/>
            <person name="Lipzen A."/>
            <person name="Clum A."/>
            <person name="Drula E."/>
            <person name="Henrissat B."/>
            <person name="Kohler A."/>
            <person name="Grigoriev I.V."/>
            <person name="Martin F.M."/>
            <person name="Hacquard S."/>
        </authorList>
    </citation>
    <scope>NUCLEOTIDE SEQUENCE</scope>
    <source>
        <strain evidence="2">MPI-CAGE-CH-0235</strain>
    </source>
</reference>
<dbReference type="EMBL" id="JAGPNK010000015">
    <property type="protein sequence ID" value="KAH7308579.1"/>
    <property type="molecule type" value="Genomic_DNA"/>
</dbReference>
<keyword evidence="1" id="KW-0812">Transmembrane</keyword>
<accession>A0A8K0SGE8</accession>
<sequence>MSLEPRTLGLSVHVICLFYFFLLAEQPIPSQGGGGTCLGLGLVYSLMIVFDLAIKRGLPVMACNQLRTVLKTDREKYWLNKRLYRQAFGSPDG</sequence>
<evidence type="ECO:0000256" key="1">
    <source>
        <dbReference type="SAM" id="Phobius"/>
    </source>
</evidence>
<dbReference type="AlphaFoldDB" id="A0A8K0SGE8"/>
<evidence type="ECO:0000313" key="3">
    <source>
        <dbReference type="Proteomes" id="UP000813444"/>
    </source>
</evidence>
<keyword evidence="1" id="KW-0472">Membrane</keyword>
<feature type="transmembrane region" description="Helical" evidence="1">
    <location>
        <begin position="7"/>
        <end position="24"/>
    </location>
</feature>
<feature type="transmembrane region" description="Helical" evidence="1">
    <location>
        <begin position="30"/>
        <end position="54"/>
    </location>
</feature>
<keyword evidence="1" id="KW-1133">Transmembrane helix</keyword>
<proteinExistence type="predicted"/>
<comment type="caution">
    <text evidence="2">The sequence shown here is derived from an EMBL/GenBank/DDBJ whole genome shotgun (WGS) entry which is preliminary data.</text>
</comment>
<evidence type="ECO:0000313" key="2">
    <source>
        <dbReference type="EMBL" id="KAH7308579.1"/>
    </source>
</evidence>
<name>A0A8K0SGE8_9HYPO</name>
<gene>
    <name evidence="2" type="ORF">B0I35DRAFT_98588</name>
</gene>
<keyword evidence="3" id="KW-1185">Reference proteome</keyword>
<organism evidence="2 3">
    <name type="scientific">Stachybotrys elegans</name>
    <dbReference type="NCBI Taxonomy" id="80388"/>
    <lineage>
        <taxon>Eukaryota</taxon>
        <taxon>Fungi</taxon>
        <taxon>Dikarya</taxon>
        <taxon>Ascomycota</taxon>
        <taxon>Pezizomycotina</taxon>
        <taxon>Sordariomycetes</taxon>
        <taxon>Hypocreomycetidae</taxon>
        <taxon>Hypocreales</taxon>
        <taxon>Stachybotryaceae</taxon>
        <taxon>Stachybotrys</taxon>
    </lineage>
</organism>
<protein>
    <submittedName>
        <fullName evidence="2">Uncharacterized protein</fullName>
    </submittedName>
</protein>
<dbReference type="Proteomes" id="UP000813444">
    <property type="component" value="Unassembled WGS sequence"/>
</dbReference>